<protein>
    <recommendedName>
        <fullName evidence="4">Pre-mRNA-splicing factor 38B</fullName>
    </recommendedName>
</protein>
<evidence type="ECO:0000256" key="1">
    <source>
        <dbReference type="SAM" id="MobiDB-lite"/>
    </source>
</evidence>
<name>A0ABR3GGL9_9PEZI</name>
<proteinExistence type="predicted"/>
<organism evidence="2 3">
    <name type="scientific">Discina gigas</name>
    <dbReference type="NCBI Taxonomy" id="1032678"/>
    <lineage>
        <taxon>Eukaryota</taxon>
        <taxon>Fungi</taxon>
        <taxon>Dikarya</taxon>
        <taxon>Ascomycota</taxon>
        <taxon>Pezizomycotina</taxon>
        <taxon>Pezizomycetes</taxon>
        <taxon>Pezizales</taxon>
        <taxon>Discinaceae</taxon>
        <taxon>Discina</taxon>
    </lineage>
</organism>
<gene>
    <name evidence="2" type="ORF">Q9L58_005912</name>
</gene>
<feature type="compositionally biased region" description="Basic residues" evidence="1">
    <location>
        <begin position="163"/>
        <end position="187"/>
    </location>
</feature>
<comment type="caution">
    <text evidence="2">The sequence shown here is derived from an EMBL/GenBank/DDBJ whole genome shotgun (WGS) entry which is preliminary data.</text>
</comment>
<dbReference type="Proteomes" id="UP001447188">
    <property type="component" value="Unassembled WGS sequence"/>
</dbReference>
<dbReference type="PANTHER" id="PTHR40132">
    <property type="entry name" value="PRE-MRNA-SPLICING FACTOR 38B"/>
    <property type="match status" value="1"/>
</dbReference>
<evidence type="ECO:0008006" key="4">
    <source>
        <dbReference type="Google" id="ProtNLM"/>
    </source>
</evidence>
<dbReference type="EMBL" id="JBBBZM010000077">
    <property type="protein sequence ID" value="KAL0635091.1"/>
    <property type="molecule type" value="Genomic_DNA"/>
</dbReference>
<feature type="compositionally biased region" description="Basic and acidic residues" evidence="1">
    <location>
        <begin position="148"/>
        <end position="162"/>
    </location>
</feature>
<keyword evidence="3" id="KW-1185">Reference proteome</keyword>
<feature type="compositionally biased region" description="Basic and acidic residues" evidence="1">
    <location>
        <begin position="236"/>
        <end position="260"/>
    </location>
</feature>
<evidence type="ECO:0000313" key="2">
    <source>
        <dbReference type="EMBL" id="KAL0635091.1"/>
    </source>
</evidence>
<reference evidence="2 3" key="1">
    <citation type="submission" date="2024-02" db="EMBL/GenBank/DDBJ databases">
        <title>Discinaceae phylogenomics.</title>
        <authorList>
            <person name="Dirks A.C."/>
            <person name="James T.Y."/>
        </authorList>
    </citation>
    <scope>NUCLEOTIDE SEQUENCE [LARGE SCALE GENOMIC DNA]</scope>
    <source>
        <strain evidence="2 3">ACD0624</strain>
    </source>
</reference>
<feature type="compositionally biased region" description="Basic and acidic residues" evidence="1">
    <location>
        <begin position="110"/>
        <end position="140"/>
    </location>
</feature>
<feature type="compositionally biased region" description="Acidic residues" evidence="1">
    <location>
        <begin position="328"/>
        <end position="337"/>
    </location>
</feature>
<sequence>MNSKTDDLSDDFIASLMSNEAKDKSIKYSTLGLQAFLPKRSTTNAPKPNTRFLRNIVREADSHNAALLAKEAEESKERLRILQLKERAKRWGEDAAGNGKGSSSRSRTRQRPDRELYRVGGRKEAPATQDGENRRGEREMKRRKSRSKSPEGSERIKDPDKERKRHRRRSRSRERRRSGSRSRKHREHRSERHHGEKERDGDRHRDRERGNDKSSEKKDCSSDKHRERRHRSPQSGRHDDLDADMDRSSRKRRKVEERTSIRASPDLIDEIIGSAPSARASPDLIDEIIGPAPPPPPTRARGRGTTSGSSAMDARFNEKYDPSMDMQPDSDDGDDWDNAAEAYRDRQKWKKLGAERLRSAGFEEDFITAWENNDTKNTANIKWAKEGVREWDRGKVVEEETGEVSVRASWAKGESGKKEGRLNEREGRLNGVWDEGRLNNGWEEGRLNGGWDEGRLNGGGEGLY</sequence>
<dbReference type="PANTHER" id="PTHR40132:SF1">
    <property type="entry name" value="PRE-MRNA-SPLICING FACTOR 38B"/>
    <property type="match status" value="1"/>
</dbReference>
<feature type="region of interest" description="Disordered" evidence="1">
    <location>
        <begin position="90"/>
        <end position="337"/>
    </location>
</feature>
<evidence type="ECO:0000313" key="3">
    <source>
        <dbReference type="Proteomes" id="UP001447188"/>
    </source>
</evidence>
<accession>A0ABR3GGL9</accession>
<feature type="compositionally biased region" description="Basic and acidic residues" evidence="1">
    <location>
        <begin position="188"/>
        <end position="225"/>
    </location>
</feature>